<comment type="cofactor">
    <cofactor evidence="3">
        <name>Mg(2+)</name>
        <dbReference type="ChEBI" id="CHEBI:18420"/>
    </cofactor>
</comment>
<dbReference type="GO" id="GO:0005829">
    <property type="term" value="C:cytosol"/>
    <property type="evidence" value="ECO:0007669"/>
    <property type="project" value="TreeGrafter"/>
</dbReference>
<dbReference type="EMBL" id="CP043424">
    <property type="protein sequence ID" value="QIW12898.1"/>
    <property type="molecule type" value="Genomic_DNA"/>
</dbReference>
<dbReference type="PANTHER" id="PTHR43210">
    <property type="entry name" value="DETHIOBIOTIN SYNTHETASE"/>
    <property type="match status" value="1"/>
</dbReference>
<dbReference type="RefSeq" id="WP_112870829.1">
    <property type="nucleotide sequence ID" value="NZ_CP021781.1"/>
</dbReference>
<keyword evidence="3" id="KW-0067">ATP-binding</keyword>
<keyword evidence="7" id="KW-1185">Reference proteome</keyword>
<sequence length="226" mass="25695">MNKLFIIGTDTEVGKTFVSVNLIKAFNYLHINSKCLKPVASGKKDNSILCEDVEDIIIAHNNEYLPKDLNLYSFDQAIAPHIAANLNNKQIDLNQLEKFVVENYSKNYDILMIEGAGGLLTPYSNKLTQLDLIKKLNIPVLLVSNIQVGCINHTLLTINELKKHNIKCIGWIANEYKQTKYTNEQITTIEKFSNMNCLTKIKKDANYLDFIELSKKLISPEENKNC</sequence>
<keyword evidence="1 3" id="KW-0093">Biotin biosynthesis</keyword>
<reference evidence="4 6" key="1">
    <citation type="submission" date="2017-06" db="EMBL/GenBank/DDBJ databases">
        <title>Complete genome of Francisella adeliensis.</title>
        <authorList>
            <person name="Vallesi A."/>
            <person name="Sjodin A."/>
        </authorList>
    </citation>
    <scope>NUCLEOTIDE SEQUENCE [LARGE SCALE GENOMIC DNA]</scope>
    <source>
        <strain evidence="4 6">FDC440</strain>
    </source>
</reference>
<keyword evidence="2 3" id="KW-0460">Magnesium</keyword>
<keyword evidence="3" id="KW-0547">Nucleotide-binding</keyword>
<dbReference type="EMBL" id="CP021781">
    <property type="protein sequence ID" value="AXA34654.1"/>
    <property type="molecule type" value="Genomic_DNA"/>
</dbReference>
<evidence type="ECO:0000313" key="5">
    <source>
        <dbReference type="EMBL" id="QIW12898.1"/>
    </source>
</evidence>
<feature type="binding site" evidence="3">
    <location>
        <position position="52"/>
    </location>
    <ligand>
        <name>ATP</name>
        <dbReference type="ChEBI" id="CHEBI:30616"/>
    </ligand>
</feature>
<dbReference type="SUPFAM" id="SSF52540">
    <property type="entry name" value="P-loop containing nucleoside triphosphate hydrolases"/>
    <property type="match status" value="1"/>
</dbReference>
<name>A0A2Z4Y0R1_9GAMM</name>
<dbReference type="GO" id="GO:0004141">
    <property type="term" value="F:dethiobiotin synthase activity"/>
    <property type="evidence" value="ECO:0007669"/>
    <property type="project" value="UniProtKB-UniRule"/>
</dbReference>
<protein>
    <recommendedName>
        <fullName evidence="3">ATP-dependent dethiobiotin synthetase BioD</fullName>
        <ecNumber evidence="3">6.3.3.3</ecNumber>
    </recommendedName>
    <alternativeName>
        <fullName evidence="3">DTB synthetase</fullName>
        <shortName evidence="3">DTBS</shortName>
    </alternativeName>
    <alternativeName>
        <fullName evidence="3">Dethiobiotin synthase</fullName>
    </alternativeName>
</protein>
<dbReference type="GO" id="GO:0005524">
    <property type="term" value="F:ATP binding"/>
    <property type="evidence" value="ECO:0007669"/>
    <property type="project" value="UniProtKB-UniRule"/>
</dbReference>
<dbReference type="Pfam" id="PF13500">
    <property type="entry name" value="AAA_26"/>
    <property type="match status" value="1"/>
</dbReference>
<dbReference type="PIRSF" id="PIRSF006755">
    <property type="entry name" value="DTB_synth"/>
    <property type="match status" value="1"/>
</dbReference>
<reference evidence="5 7" key="2">
    <citation type="submission" date="2019-08" db="EMBL/GenBank/DDBJ databases">
        <title>Complete genome sequences of Francisella adeliensis (FSC1325 and FSC1326).</title>
        <authorList>
            <person name="Ohrman C."/>
            <person name="Uneklint I."/>
            <person name="Vallesi A."/>
            <person name="Karlsson L."/>
            <person name="Sjodin A."/>
        </authorList>
    </citation>
    <scope>NUCLEOTIDE SEQUENCE [LARGE SCALE GENOMIC DNA]</scope>
    <source>
        <strain evidence="5 7">FSC1325</strain>
    </source>
</reference>
<dbReference type="HAMAP" id="MF_00336">
    <property type="entry name" value="BioD"/>
    <property type="match status" value="1"/>
</dbReference>
<evidence type="ECO:0000256" key="1">
    <source>
        <dbReference type="ARBA" id="ARBA00022756"/>
    </source>
</evidence>
<dbReference type="GO" id="GO:0000287">
    <property type="term" value="F:magnesium ion binding"/>
    <property type="evidence" value="ECO:0007669"/>
    <property type="project" value="UniProtKB-UniRule"/>
</dbReference>
<feature type="active site" evidence="3">
    <location>
        <position position="37"/>
    </location>
</feature>
<dbReference type="UniPathway" id="UPA00078">
    <property type="reaction ID" value="UER00161"/>
</dbReference>
<feature type="binding site" evidence="3">
    <location>
        <position position="114"/>
    </location>
    <ligand>
        <name>Mg(2+)</name>
        <dbReference type="ChEBI" id="CHEBI:18420"/>
    </ligand>
</feature>
<dbReference type="Gene3D" id="3.40.50.300">
    <property type="entry name" value="P-loop containing nucleotide triphosphate hydrolases"/>
    <property type="match status" value="1"/>
</dbReference>
<comment type="function">
    <text evidence="3">Catalyzes a mechanistically unusual reaction, the ATP-dependent insertion of CO2 between the N7 and N8 nitrogen atoms of 7,8-diaminopelargonic acid (DAPA, also called 7,8-diammoniononanoate) to form a ureido ring.</text>
</comment>
<comment type="pathway">
    <text evidence="3">Cofactor biosynthesis; biotin biosynthesis; biotin from 7,8-diaminononanoate: step 1/2.</text>
</comment>
<accession>A0A2Z4Y0R1</accession>
<comment type="subcellular location">
    <subcellularLocation>
        <location evidence="3">Cytoplasm</location>
    </subcellularLocation>
</comment>
<evidence type="ECO:0000313" key="4">
    <source>
        <dbReference type="EMBL" id="AXA34654.1"/>
    </source>
</evidence>
<dbReference type="KEGG" id="fad:CDH04_09700"/>
<dbReference type="Proteomes" id="UP000681131">
    <property type="component" value="Chromosome"/>
</dbReference>
<dbReference type="InterPro" id="IPR027417">
    <property type="entry name" value="P-loop_NTPase"/>
</dbReference>
<feature type="binding site" evidence="3">
    <location>
        <position position="41"/>
    </location>
    <ligand>
        <name>substrate</name>
    </ligand>
</feature>
<evidence type="ECO:0000256" key="2">
    <source>
        <dbReference type="ARBA" id="ARBA00022842"/>
    </source>
</evidence>
<evidence type="ECO:0000256" key="3">
    <source>
        <dbReference type="HAMAP-Rule" id="MF_00336"/>
    </source>
</evidence>
<keyword evidence="3" id="KW-0479">Metal-binding</keyword>
<dbReference type="CDD" id="cd03109">
    <property type="entry name" value="DTBS"/>
    <property type="match status" value="1"/>
</dbReference>
<dbReference type="OrthoDB" id="9802097at2"/>
<evidence type="ECO:0000313" key="6">
    <source>
        <dbReference type="Proteomes" id="UP000251120"/>
    </source>
</evidence>
<feature type="binding site" evidence="3">
    <location>
        <begin position="12"/>
        <end position="17"/>
    </location>
    <ligand>
        <name>ATP</name>
        <dbReference type="ChEBI" id="CHEBI:30616"/>
    </ligand>
</feature>
<dbReference type="PANTHER" id="PTHR43210:SF5">
    <property type="entry name" value="DETHIOBIOTIN SYNTHETASE"/>
    <property type="match status" value="1"/>
</dbReference>
<keyword evidence="3 5" id="KW-0436">Ligase</keyword>
<comment type="caution">
    <text evidence="3">Lacks conserved residue(s) required for the propagation of feature annotation.</text>
</comment>
<dbReference type="NCBIfam" id="TIGR00347">
    <property type="entry name" value="bioD"/>
    <property type="match status" value="1"/>
</dbReference>
<organism evidence="4 6">
    <name type="scientific">Francisella adeliensis</name>
    <dbReference type="NCBI Taxonomy" id="2007306"/>
    <lineage>
        <taxon>Bacteria</taxon>
        <taxon>Pseudomonadati</taxon>
        <taxon>Pseudomonadota</taxon>
        <taxon>Gammaproteobacteria</taxon>
        <taxon>Thiotrichales</taxon>
        <taxon>Francisellaceae</taxon>
        <taxon>Francisella</taxon>
    </lineage>
</organism>
<comment type="subunit">
    <text evidence="3">Homodimer.</text>
</comment>
<dbReference type="InterPro" id="IPR004472">
    <property type="entry name" value="DTB_synth_BioD"/>
</dbReference>
<comment type="catalytic activity">
    <reaction evidence="3">
        <text>(7R,8S)-7,8-diammoniononanoate + CO2 + ATP = (4R,5S)-dethiobiotin + ADP + phosphate + 3 H(+)</text>
        <dbReference type="Rhea" id="RHEA:15805"/>
        <dbReference type="ChEBI" id="CHEBI:15378"/>
        <dbReference type="ChEBI" id="CHEBI:16526"/>
        <dbReference type="ChEBI" id="CHEBI:30616"/>
        <dbReference type="ChEBI" id="CHEBI:43474"/>
        <dbReference type="ChEBI" id="CHEBI:149469"/>
        <dbReference type="ChEBI" id="CHEBI:149473"/>
        <dbReference type="ChEBI" id="CHEBI:456216"/>
        <dbReference type="EC" id="6.3.3.3"/>
    </reaction>
</comment>
<feature type="binding site" evidence="3">
    <location>
        <position position="52"/>
    </location>
    <ligand>
        <name>Mg(2+)</name>
        <dbReference type="ChEBI" id="CHEBI:18420"/>
    </ligand>
</feature>
<proteinExistence type="inferred from homology"/>
<keyword evidence="3" id="KW-0963">Cytoplasm</keyword>
<evidence type="ECO:0000313" key="7">
    <source>
        <dbReference type="Proteomes" id="UP000681131"/>
    </source>
</evidence>
<feature type="binding site" evidence="3">
    <location>
        <position position="16"/>
    </location>
    <ligand>
        <name>Mg(2+)</name>
        <dbReference type="ChEBI" id="CHEBI:18420"/>
    </ligand>
</feature>
<gene>
    <name evidence="3 4" type="primary">bioD</name>
    <name evidence="4" type="ORF">CDH04_09700</name>
    <name evidence="5" type="ORF">FZC43_09710</name>
</gene>
<feature type="binding site" evidence="3">
    <location>
        <begin position="114"/>
        <end position="117"/>
    </location>
    <ligand>
        <name>ATP</name>
        <dbReference type="ChEBI" id="CHEBI:30616"/>
    </ligand>
</feature>
<dbReference type="EC" id="6.3.3.3" evidence="3"/>
<dbReference type="Proteomes" id="UP000251120">
    <property type="component" value="Chromosome"/>
</dbReference>
<feature type="binding site" evidence="3">
    <location>
        <begin position="174"/>
        <end position="175"/>
    </location>
    <ligand>
        <name>ATP</name>
        <dbReference type="ChEBI" id="CHEBI:30616"/>
    </ligand>
</feature>
<dbReference type="AlphaFoldDB" id="A0A2Z4Y0R1"/>
<dbReference type="GO" id="GO:0009102">
    <property type="term" value="P:biotin biosynthetic process"/>
    <property type="evidence" value="ECO:0007669"/>
    <property type="project" value="UniProtKB-UniRule"/>
</dbReference>
<comment type="similarity">
    <text evidence="3">Belongs to the dethiobiotin synthetase family.</text>
</comment>